<keyword evidence="3" id="KW-0812">Transmembrane</keyword>
<dbReference type="InterPro" id="IPR050879">
    <property type="entry name" value="Acyltransferase_3"/>
</dbReference>
<feature type="transmembrane region" description="Helical" evidence="3">
    <location>
        <begin position="269"/>
        <end position="290"/>
    </location>
</feature>
<dbReference type="Pfam" id="PF01757">
    <property type="entry name" value="Acyl_transf_3"/>
    <property type="match status" value="1"/>
</dbReference>
<feature type="transmembrane region" description="Helical" evidence="3">
    <location>
        <begin position="23"/>
        <end position="45"/>
    </location>
</feature>
<feature type="transmembrane region" description="Helical" evidence="3">
    <location>
        <begin position="57"/>
        <end position="77"/>
    </location>
</feature>
<evidence type="ECO:0000256" key="3">
    <source>
        <dbReference type="SAM" id="Phobius"/>
    </source>
</evidence>
<evidence type="ECO:0000313" key="5">
    <source>
        <dbReference type="EMBL" id="GIO30128.1"/>
    </source>
</evidence>
<comment type="caution">
    <text evidence="5">The sequence shown here is derived from an EMBL/GenBank/DDBJ whole genome shotgun (WGS) entry which is preliminary data.</text>
</comment>
<keyword evidence="3" id="KW-0472">Membrane</keyword>
<dbReference type="PANTHER" id="PTHR23028:SF53">
    <property type="entry name" value="ACYL_TRANSF_3 DOMAIN-CONTAINING PROTEIN"/>
    <property type="match status" value="1"/>
</dbReference>
<dbReference type="InterPro" id="IPR002656">
    <property type="entry name" value="Acyl_transf_3_dom"/>
</dbReference>
<dbReference type="GO" id="GO:0016747">
    <property type="term" value="F:acyltransferase activity, transferring groups other than amino-acyl groups"/>
    <property type="evidence" value="ECO:0007669"/>
    <property type="project" value="InterPro"/>
</dbReference>
<evidence type="ECO:0000256" key="2">
    <source>
        <dbReference type="ARBA" id="ARBA00007400"/>
    </source>
</evidence>
<feature type="transmembrane region" description="Helical" evidence="3">
    <location>
        <begin position="155"/>
        <end position="174"/>
    </location>
</feature>
<feature type="transmembrane region" description="Helical" evidence="3">
    <location>
        <begin position="330"/>
        <end position="353"/>
    </location>
</feature>
<keyword evidence="5" id="KW-0012">Acyltransferase</keyword>
<reference evidence="5" key="1">
    <citation type="submission" date="2021-03" db="EMBL/GenBank/DDBJ databases">
        <title>Antimicrobial resistance genes in bacteria isolated from Japanese honey, and their potential for conferring macrolide and lincosamide resistance in the American foulbrood pathogen Paenibacillus larvae.</title>
        <authorList>
            <person name="Okamoto M."/>
            <person name="Kumagai M."/>
            <person name="Kanamori H."/>
            <person name="Takamatsu D."/>
        </authorList>
    </citation>
    <scope>NUCLEOTIDE SEQUENCE</scope>
    <source>
        <strain evidence="5">J2TS6</strain>
    </source>
</reference>
<keyword evidence="3" id="KW-1133">Transmembrane helix</keyword>
<evidence type="ECO:0000256" key="1">
    <source>
        <dbReference type="ARBA" id="ARBA00004370"/>
    </source>
</evidence>
<feature type="transmembrane region" description="Helical" evidence="3">
    <location>
        <begin position="130"/>
        <end position="149"/>
    </location>
</feature>
<protein>
    <submittedName>
        <fullName evidence="5">Acyltransferase</fullName>
    </submittedName>
</protein>
<name>A0A919XEW4_9BACL</name>
<feature type="domain" description="Acyltransferase 3" evidence="4">
    <location>
        <begin position="17"/>
        <end position="346"/>
    </location>
</feature>
<organism evidence="5 6">
    <name type="scientific">Paenibacillus albilobatus</name>
    <dbReference type="NCBI Taxonomy" id="2716884"/>
    <lineage>
        <taxon>Bacteria</taxon>
        <taxon>Bacillati</taxon>
        <taxon>Bacillota</taxon>
        <taxon>Bacilli</taxon>
        <taxon>Bacillales</taxon>
        <taxon>Paenibacillaceae</taxon>
        <taxon>Paenibacillus</taxon>
    </lineage>
</organism>
<gene>
    <name evidence="5" type="ORF">J2TS6_12690</name>
</gene>
<comment type="subcellular location">
    <subcellularLocation>
        <location evidence="1">Membrane</location>
    </subcellularLocation>
</comment>
<dbReference type="RefSeq" id="WP_160039991.1">
    <property type="nucleotide sequence ID" value="NZ_BORQ01000001.1"/>
</dbReference>
<dbReference type="GO" id="GO:0016020">
    <property type="term" value="C:membrane"/>
    <property type="evidence" value="ECO:0007669"/>
    <property type="project" value="TreeGrafter"/>
</dbReference>
<feature type="transmembrane region" description="Helical" evidence="3">
    <location>
        <begin position="302"/>
        <end position="324"/>
    </location>
</feature>
<comment type="similarity">
    <text evidence="2">Belongs to the acyltransferase 3 family.</text>
</comment>
<proteinExistence type="inferred from homology"/>
<feature type="transmembrane region" description="Helical" evidence="3">
    <location>
        <begin position="181"/>
        <end position="199"/>
    </location>
</feature>
<accession>A0A919XEW4</accession>
<dbReference type="GO" id="GO:0000271">
    <property type="term" value="P:polysaccharide biosynthetic process"/>
    <property type="evidence" value="ECO:0007669"/>
    <property type="project" value="TreeGrafter"/>
</dbReference>
<dbReference type="AlphaFoldDB" id="A0A919XEW4"/>
<sequence length="394" mass="44460">MNAVNLEASTKKGDLPALTGVRAFAALWVVLFHFSDLIVSLVPGLQWLMPFFEKGWLGVNVFFVLSGFIITYNYQAYFSKFDIHKYKRFLGLRLARIYPVYIFSLLLMVLMFAAASVLHVELNKQGDYSLAGFIAYIFMVQGWADSGWYPWNGPAWSVSAEWFAYMGFPLVLLLVNKMKTITQVIAAMGVVFIIGFGLSETRVLQVLTSYDFENIVNVITCFAAGSLAYAIFQNDGWRRGKWNVICPILLVFFVGTAVFFSSLTSFSTLFVPFLILGLAYGKNIISKCLASPVIVYLGKISYSVYLLHMIVKFFVLGAVMKYFSHGSLPIRMLLLFLTFALVIVSASITYHVVEEPLRKKMRDLLHRKTGKKMRDVAVGSSVPSKYVDLFDKKN</sequence>
<evidence type="ECO:0000259" key="4">
    <source>
        <dbReference type="Pfam" id="PF01757"/>
    </source>
</evidence>
<feature type="transmembrane region" description="Helical" evidence="3">
    <location>
        <begin position="244"/>
        <end position="263"/>
    </location>
</feature>
<dbReference type="PANTHER" id="PTHR23028">
    <property type="entry name" value="ACETYLTRANSFERASE"/>
    <property type="match status" value="1"/>
</dbReference>
<dbReference type="Proteomes" id="UP000679779">
    <property type="component" value="Unassembled WGS sequence"/>
</dbReference>
<keyword evidence="5" id="KW-0808">Transferase</keyword>
<feature type="transmembrane region" description="Helical" evidence="3">
    <location>
        <begin position="214"/>
        <end position="232"/>
    </location>
</feature>
<keyword evidence="6" id="KW-1185">Reference proteome</keyword>
<feature type="transmembrane region" description="Helical" evidence="3">
    <location>
        <begin position="97"/>
        <end position="118"/>
    </location>
</feature>
<evidence type="ECO:0000313" key="6">
    <source>
        <dbReference type="Proteomes" id="UP000679779"/>
    </source>
</evidence>
<dbReference type="EMBL" id="BORQ01000001">
    <property type="protein sequence ID" value="GIO30128.1"/>
    <property type="molecule type" value="Genomic_DNA"/>
</dbReference>